<organism evidence="2 3">
    <name type="scientific">Asparagus officinalis</name>
    <name type="common">Garden asparagus</name>
    <dbReference type="NCBI Taxonomy" id="4686"/>
    <lineage>
        <taxon>Eukaryota</taxon>
        <taxon>Viridiplantae</taxon>
        <taxon>Streptophyta</taxon>
        <taxon>Embryophyta</taxon>
        <taxon>Tracheophyta</taxon>
        <taxon>Spermatophyta</taxon>
        <taxon>Magnoliopsida</taxon>
        <taxon>Liliopsida</taxon>
        <taxon>Asparagales</taxon>
        <taxon>Asparagaceae</taxon>
        <taxon>Asparagoideae</taxon>
        <taxon>Asparagus</taxon>
    </lineage>
</organism>
<keyword evidence="3" id="KW-1185">Reference proteome</keyword>
<accession>A0A5P1FU81</accession>
<feature type="compositionally biased region" description="Low complexity" evidence="1">
    <location>
        <begin position="181"/>
        <end position="191"/>
    </location>
</feature>
<feature type="compositionally biased region" description="Low complexity" evidence="1">
    <location>
        <begin position="342"/>
        <end position="355"/>
    </location>
</feature>
<feature type="region of interest" description="Disordered" evidence="1">
    <location>
        <begin position="223"/>
        <end position="253"/>
    </location>
</feature>
<dbReference type="AlphaFoldDB" id="A0A5P1FU81"/>
<reference evidence="3" key="1">
    <citation type="journal article" date="2017" name="Nat. Commun.">
        <title>The asparagus genome sheds light on the origin and evolution of a young Y chromosome.</title>
        <authorList>
            <person name="Harkess A."/>
            <person name="Zhou J."/>
            <person name="Xu C."/>
            <person name="Bowers J.E."/>
            <person name="Van der Hulst R."/>
            <person name="Ayyampalayam S."/>
            <person name="Mercati F."/>
            <person name="Riccardi P."/>
            <person name="McKain M.R."/>
            <person name="Kakrana A."/>
            <person name="Tang H."/>
            <person name="Ray J."/>
            <person name="Groenendijk J."/>
            <person name="Arikit S."/>
            <person name="Mathioni S.M."/>
            <person name="Nakano M."/>
            <person name="Shan H."/>
            <person name="Telgmann-Rauber A."/>
            <person name="Kanno A."/>
            <person name="Yue Z."/>
            <person name="Chen H."/>
            <person name="Li W."/>
            <person name="Chen Y."/>
            <person name="Xu X."/>
            <person name="Zhang Y."/>
            <person name="Luo S."/>
            <person name="Chen H."/>
            <person name="Gao J."/>
            <person name="Mao Z."/>
            <person name="Pires J.C."/>
            <person name="Luo M."/>
            <person name="Kudrna D."/>
            <person name="Wing R.A."/>
            <person name="Meyers B.C."/>
            <person name="Yi K."/>
            <person name="Kong H."/>
            <person name="Lavrijsen P."/>
            <person name="Sunseri F."/>
            <person name="Falavigna A."/>
            <person name="Ye Y."/>
            <person name="Leebens-Mack J.H."/>
            <person name="Chen G."/>
        </authorList>
    </citation>
    <scope>NUCLEOTIDE SEQUENCE [LARGE SCALE GENOMIC DNA]</scope>
    <source>
        <strain evidence="3">cv. DH0086</strain>
    </source>
</reference>
<proteinExistence type="predicted"/>
<evidence type="ECO:0000256" key="1">
    <source>
        <dbReference type="SAM" id="MobiDB-lite"/>
    </source>
</evidence>
<protein>
    <submittedName>
        <fullName evidence="2">Uncharacterized protein</fullName>
    </submittedName>
</protein>
<feature type="region of interest" description="Disordered" evidence="1">
    <location>
        <begin position="435"/>
        <end position="455"/>
    </location>
</feature>
<dbReference type="PANTHER" id="PTHR31458">
    <property type="entry name" value="POLYGALACTURONASE 1 BETA-LIKE PROTEIN 2"/>
    <property type="match status" value="1"/>
</dbReference>
<feature type="region of interest" description="Disordered" evidence="1">
    <location>
        <begin position="33"/>
        <end position="54"/>
    </location>
</feature>
<feature type="region of interest" description="Disordered" evidence="1">
    <location>
        <begin position="277"/>
        <end position="361"/>
    </location>
</feature>
<dbReference type="PANTHER" id="PTHR31458:SF16">
    <property type="entry name" value="BURP DOMAIN-CONTAINING PROTEIN"/>
    <property type="match status" value="1"/>
</dbReference>
<dbReference type="EMBL" id="CM007381">
    <property type="protein sequence ID" value="ONK81788.1"/>
    <property type="molecule type" value="Genomic_DNA"/>
</dbReference>
<gene>
    <name evidence="2" type="ORF">A4U43_C01F32880</name>
</gene>
<evidence type="ECO:0000313" key="3">
    <source>
        <dbReference type="Proteomes" id="UP000243459"/>
    </source>
</evidence>
<dbReference type="Proteomes" id="UP000243459">
    <property type="component" value="Chromosome 1"/>
</dbReference>
<dbReference type="InterPro" id="IPR051897">
    <property type="entry name" value="PG-associated_BURP"/>
</dbReference>
<feature type="region of interest" description="Disordered" evidence="1">
    <location>
        <begin position="161"/>
        <end position="198"/>
    </location>
</feature>
<name>A0A5P1FU81_ASPOF</name>
<sequence length="479" mass="51376">MTKPSRRPSPLSPSALPLRYWARRVSGGRQAPAFFSSKLSPSPPSTHRLLSLAPPTSAPGSSLLLRSQAALLQLHLHLIKPFARGQEGPRRPVGLQVLPSGLLYFTNYASSRTGFSSSFKNYSDGNNLPVDTFRRYSRDAVGDEDSFASYSVGGNVVTTNFTSYPHRPPAVRRIRPPTRPGPTSRTSGSTQLRRRRQRARADLLGVHGDTNSGEESFAGTARAATACRRPSSPTPTTPTSWDPISKNYGEGGNGAADEFSSYGEGGNVPELGFKSYGPTANGGVDDSRRTGTQSNVGDDTFASYGKKRHAGEAALREATASRSTRERQIQGLRRGVHRRPRSTSPATPASSRASRLLQPQNGNQFSFKSYVNASTVPKEAGLSAAEGAEEMQQLRRKKMVGGGPVNSGGFIEEPTKPSSTLIISTEKMPEQEACRASKRGGDKSAKQVSGGRAHGDIMVRAHGCPTQDSARSTRSVNHI</sequence>
<dbReference type="OMA" id="LCPRRIA"/>
<dbReference type="Gramene" id="ONK81788">
    <property type="protein sequence ID" value="ONK81788"/>
    <property type="gene ID" value="A4U43_C01F32880"/>
</dbReference>
<evidence type="ECO:0000313" key="2">
    <source>
        <dbReference type="EMBL" id="ONK81788.1"/>
    </source>
</evidence>
<feature type="compositionally biased region" description="Basic and acidic residues" evidence="1">
    <location>
        <begin position="435"/>
        <end position="445"/>
    </location>
</feature>